<sequence length="189" mass="21060">MFEPGMMGSIGWKSEQSSPRINGNSRLIPPTQSVNPAVGTGVDSVTWAVPISPNYNNFNSNTMPTSSRPIGFTRSEDQIPRSHLGLNSPVIDYTTNVNPSNGVTYNSYHQNTQSSQSNNVQSGVNRYTKNNNTRTNNRRSYDYSNPKDNTTTDFFTQGYRHVLGKMPNSIKNHLIKPANRVDFDLLQGN</sequence>
<dbReference type="Proteomes" id="UP000070444">
    <property type="component" value="Unassembled WGS sequence"/>
</dbReference>
<feature type="compositionally biased region" description="Low complexity" evidence="1">
    <location>
        <begin position="110"/>
        <end position="135"/>
    </location>
</feature>
<gene>
    <name evidence="2" type="ORF">CONCODRAFT_129990</name>
</gene>
<feature type="compositionally biased region" description="Polar residues" evidence="1">
    <location>
        <begin position="14"/>
        <end position="35"/>
    </location>
</feature>
<proteinExistence type="predicted"/>
<organism evidence="2 3">
    <name type="scientific">Conidiobolus coronatus (strain ATCC 28846 / CBS 209.66 / NRRL 28638)</name>
    <name type="common">Delacroixia coronata</name>
    <dbReference type="NCBI Taxonomy" id="796925"/>
    <lineage>
        <taxon>Eukaryota</taxon>
        <taxon>Fungi</taxon>
        <taxon>Fungi incertae sedis</taxon>
        <taxon>Zoopagomycota</taxon>
        <taxon>Entomophthoromycotina</taxon>
        <taxon>Entomophthoromycetes</taxon>
        <taxon>Entomophthorales</taxon>
        <taxon>Ancylistaceae</taxon>
        <taxon>Conidiobolus</taxon>
    </lineage>
</organism>
<dbReference type="EMBL" id="KQ964745">
    <property type="protein sequence ID" value="KXN66286.1"/>
    <property type="molecule type" value="Genomic_DNA"/>
</dbReference>
<dbReference type="AlphaFoldDB" id="A0A137NU68"/>
<keyword evidence="3" id="KW-1185">Reference proteome</keyword>
<name>A0A137NU68_CONC2</name>
<feature type="region of interest" description="Disordered" evidence="1">
    <location>
        <begin position="108"/>
        <end position="149"/>
    </location>
</feature>
<reference evidence="2 3" key="1">
    <citation type="journal article" date="2015" name="Genome Biol. Evol.">
        <title>Phylogenomic analyses indicate that early fungi evolved digesting cell walls of algal ancestors of land plants.</title>
        <authorList>
            <person name="Chang Y."/>
            <person name="Wang S."/>
            <person name="Sekimoto S."/>
            <person name="Aerts A.L."/>
            <person name="Choi C."/>
            <person name="Clum A."/>
            <person name="LaButti K.M."/>
            <person name="Lindquist E.A."/>
            <person name="Yee Ngan C."/>
            <person name="Ohm R.A."/>
            <person name="Salamov A.A."/>
            <person name="Grigoriev I.V."/>
            <person name="Spatafora J.W."/>
            <person name="Berbee M.L."/>
        </authorList>
    </citation>
    <scope>NUCLEOTIDE SEQUENCE [LARGE SCALE GENOMIC DNA]</scope>
    <source>
        <strain evidence="2 3">NRRL 28638</strain>
    </source>
</reference>
<protein>
    <submittedName>
        <fullName evidence="2">Uncharacterized protein</fullName>
    </submittedName>
</protein>
<feature type="region of interest" description="Disordered" evidence="1">
    <location>
        <begin position="1"/>
        <end position="35"/>
    </location>
</feature>
<evidence type="ECO:0000313" key="2">
    <source>
        <dbReference type="EMBL" id="KXN66286.1"/>
    </source>
</evidence>
<evidence type="ECO:0000256" key="1">
    <source>
        <dbReference type="SAM" id="MobiDB-lite"/>
    </source>
</evidence>
<evidence type="ECO:0000313" key="3">
    <source>
        <dbReference type="Proteomes" id="UP000070444"/>
    </source>
</evidence>
<accession>A0A137NU68</accession>